<evidence type="ECO:0000256" key="5">
    <source>
        <dbReference type="ARBA" id="ARBA00023157"/>
    </source>
</evidence>
<keyword evidence="9" id="KW-0560">Oxidoreductase</keyword>
<dbReference type="EMBL" id="PVNK01000171">
    <property type="protein sequence ID" value="PRP95404.1"/>
    <property type="molecule type" value="Genomic_DNA"/>
</dbReference>
<evidence type="ECO:0000256" key="7">
    <source>
        <dbReference type="SAM" id="Phobius"/>
    </source>
</evidence>
<evidence type="ECO:0000256" key="1">
    <source>
        <dbReference type="ARBA" id="ARBA00022714"/>
    </source>
</evidence>
<reference evidence="9 10" key="1">
    <citation type="submission" date="2018-03" db="EMBL/GenBank/DDBJ databases">
        <title>Draft Genome Sequences of the Obligatory Marine Myxobacteria Enhygromyxa salina SWB005.</title>
        <authorList>
            <person name="Poehlein A."/>
            <person name="Moghaddam J.A."/>
            <person name="Harms H."/>
            <person name="Alanjari M."/>
            <person name="Koenig G.M."/>
            <person name="Daniel R."/>
            <person name="Schaeberle T.F."/>
        </authorList>
    </citation>
    <scope>NUCLEOTIDE SEQUENCE [LARGE SCALE GENOMIC DNA]</scope>
    <source>
        <strain evidence="9 10">SWB005</strain>
    </source>
</reference>
<dbReference type="CDD" id="cd03467">
    <property type="entry name" value="Rieske"/>
    <property type="match status" value="1"/>
</dbReference>
<evidence type="ECO:0000256" key="3">
    <source>
        <dbReference type="ARBA" id="ARBA00023004"/>
    </source>
</evidence>
<feature type="transmembrane region" description="Helical" evidence="7">
    <location>
        <begin position="22"/>
        <end position="44"/>
    </location>
</feature>
<dbReference type="RefSeq" id="WP_106393292.1">
    <property type="nucleotide sequence ID" value="NZ_PVNK01000171.1"/>
</dbReference>
<dbReference type="PROSITE" id="PS51318">
    <property type="entry name" value="TAT"/>
    <property type="match status" value="1"/>
</dbReference>
<dbReference type="InterPro" id="IPR005805">
    <property type="entry name" value="Rieske_Fe-S_prot_C"/>
</dbReference>
<keyword evidence="7" id="KW-1133">Transmembrane helix</keyword>
<dbReference type="AlphaFoldDB" id="A0A2S9XRA8"/>
<dbReference type="EC" id="1.10.9.1" evidence="9"/>
<evidence type="ECO:0000313" key="10">
    <source>
        <dbReference type="Proteomes" id="UP000237968"/>
    </source>
</evidence>
<dbReference type="GO" id="GO:0016020">
    <property type="term" value="C:membrane"/>
    <property type="evidence" value="ECO:0007669"/>
    <property type="project" value="InterPro"/>
</dbReference>
<name>A0A2S9XRA8_9BACT</name>
<dbReference type="InterPro" id="IPR036922">
    <property type="entry name" value="Rieske_2Fe-2S_sf"/>
</dbReference>
<keyword evidence="7" id="KW-0812">Transmembrane</keyword>
<dbReference type="PANTHER" id="PTHR10134">
    <property type="entry name" value="CYTOCHROME B-C1 COMPLEX SUBUNIT RIESKE, MITOCHONDRIAL"/>
    <property type="match status" value="1"/>
</dbReference>
<gene>
    <name evidence="9" type="primary">petC</name>
    <name evidence="9" type="ORF">ENSA5_39950</name>
</gene>
<comment type="cofactor">
    <cofactor evidence="6">
        <name>[2Fe-2S] cluster</name>
        <dbReference type="ChEBI" id="CHEBI:190135"/>
    </cofactor>
</comment>
<evidence type="ECO:0000256" key="2">
    <source>
        <dbReference type="ARBA" id="ARBA00022723"/>
    </source>
</evidence>
<evidence type="ECO:0000313" key="9">
    <source>
        <dbReference type="EMBL" id="PRP95404.1"/>
    </source>
</evidence>
<dbReference type="GO" id="GO:0016491">
    <property type="term" value="F:oxidoreductase activity"/>
    <property type="evidence" value="ECO:0007669"/>
    <property type="project" value="UniProtKB-KW"/>
</dbReference>
<keyword evidence="7" id="KW-0472">Membrane</keyword>
<dbReference type="PROSITE" id="PS51296">
    <property type="entry name" value="RIESKE"/>
    <property type="match status" value="1"/>
</dbReference>
<keyword evidence="2" id="KW-0479">Metal-binding</keyword>
<accession>A0A2S9XRA8</accession>
<keyword evidence="5" id="KW-1015">Disulfide bond</keyword>
<sequence>MSDEAKGQDTQTPSEGDDTRRAFLKVGVGALGAGLAAVVVAPALRYSLWPLAEGVEVTSGGDEFVVVGKRDQFGAVPVKVDIFADRVDAWNRTKNVKIGSAWVVELDGQLHAFSSVCPHLGCAVDYEAESDKFVCPCHDSAFGLDGAHEAGPSPRPLDQLEFEEQQDGKLLAIRFERFKQGIEDKVKV</sequence>
<dbReference type="GO" id="GO:0051537">
    <property type="term" value="F:2 iron, 2 sulfur cluster binding"/>
    <property type="evidence" value="ECO:0007669"/>
    <property type="project" value="UniProtKB-KW"/>
</dbReference>
<dbReference type="InterPro" id="IPR006311">
    <property type="entry name" value="TAT_signal"/>
</dbReference>
<dbReference type="InterPro" id="IPR017941">
    <property type="entry name" value="Rieske_2Fe-2S"/>
</dbReference>
<comment type="caution">
    <text evidence="9">The sequence shown here is derived from an EMBL/GenBank/DDBJ whole genome shotgun (WGS) entry which is preliminary data.</text>
</comment>
<proteinExistence type="predicted"/>
<dbReference type="GO" id="GO:0046872">
    <property type="term" value="F:metal ion binding"/>
    <property type="evidence" value="ECO:0007669"/>
    <property type="project" value="UniProtKB-KW"/>
</dbReference>
<dbReference type="Gene3D" id="2.102.10.10">
    <property type="entry name" value="Rieske [2Fe-2S] iron-sulphur domain"/>
    <property type="match status" value="1"/>
</dbReference>
<keyword evidence="10" id="KW-1185">Reference proteome</keyword>
<dbReference type="OrthoDB" id="9767869at2"/>
<keyword evidence="3" id="KW-0408">Iron</keyword>
<evidence type="ECO:0000256" key="6">
    <source>
        <dbReference type="ARBA" id="ARBA00034078"/>
    </source>
</evidence>
<dbReference type="InterPro" id="IPR014349">
    <property type="entry name" value="Rieske_Fe-S_prot"/>
</dbReference>
<feature type="domain" description="Rieske" evidence="8">
    <location>
        <begin position="107"/>
        <end position="171"/>
    </location>
</feature>
<keyword evidence="1" id="KW-0001">2Fe-2S</keyword>
<protein>
    <submittedName>
        <fullName evidence="9">Cytochrome b6-f complex iron-sulfur subunit</fullName>
        <ecNumber evidence="9">1.10.9.1</ecNumber>
    </submittedName>
</protein>
<organism evidence="9 10">
    <name type="scientific">Enhygromyxa salina</name>
    <dbReference type="NCBI Taxonomy" id="215803"/>
    <lineage>
        <taxon>Bacteria</taxon>
        <taxon>Pseudomonadati</taxon>
        <taxon>Myxococcota</taxon>
        <taxon>Polyangia</taxon>
        <taxon>Nannocystales</taxon>
        <taxon>Nannocystaceae</taxon>
        <taxon>Enhygromyxa</taxon>
    </lineage>
</organism>
<dbReference type="Pfam" id="PF00355">
    <property type="entry name" value="Rieske"/>
    <property type="match status" value="1"/>
</dbReference>
<dbReference type="PRINTS" id="PR00162">
    <property type="entry name" value="RIESKE"/>
</dbReference>
<evidence type="ECO:0000259" key="8">
    <source>
        <dbReference type="PROSITE" id="PS51296"/>
    </source>
</evidence>
<keyword evidence="4" id="KW-0411">Iron-sulfur</keyword>
<dbReference type="Proteomes" id="UP000237968">
    <property type="component" value="Unassembled WGS sequence"/>
</dbReference>
<dbReference type="SUPFAM" id="SSF50022">
    <property type="entry name" value="ISP domain"/>
    <property type="match status" value="1"/>
</dbReference>
<evidence type="ECO:0000256" key="4">
    <source>
        <dbReference type="ARBA" id="ARBA00023014"/>
    </source>
</evidence>